<dbReference type="AlphaFoldDB" id="A0A7S0NY18"/>
<feature type="region of interest" description="Disordered" evidence="1">
    <location>
        <begin position="47"/>
        <end position="90"/>
    </location>
</feature>
<organism evidence="2">
    <name type="scientific">Calcidiscus leptoporus</name>
    <dbReference type="NCBI Taxonomy" id="127549"/>
    <lineage>
        <taxon>Eukaryota</taxon>
        <taxon>Haptista</taxon>
        <taxon>Haptophyta</taxon>
        <taxon>Prymnesiophyceae</taxon>
        <taxon>Coccolithales</taxon>
        <taxon>Calcidiscaceae</taxon>
        <taxon>Calcidiscus</taxon>
    </lineage>
</organism>
<evidence type="ECO:0000313" key="2">
    <source>
        <dbReference type="EMBL" id="CAD8538360.1"/>
    </source>
</evidence>
<sequence>MPPPEVAVFPPLLMPATALPAAPTQLSAALPLPPPASIGPSRLEITREHTRAHESTREHTKGTREHARAHGRAHDEEGGQRRICREEASDHSPKLQYASLLLHTCAPSELPNSYQLLPTTRSS</sequence>
<dbReference type="EMBL" id="HBER01027103">
    <property type="protein sequence ID" value="CAD8538360.1"/>
    <property type="molecule type" value="Transcribed_RNA"/>
</dbReference>
<evidence type="ECO:0000256" key="1">
    <source>
        <dbReference type="SAM" id="MobiDB-lite"/>
    </source>
</evidence>
<reference evidence="2" key="1">
    <citation type="submission" date="2021-01" db="EMBL/GenBank/DDBJ databases">
        <authorList>
            <person name="Corre E."/>
            <person name="Pelletier E."/>
            <person name="Niang G."/>
            <person name="Scheremetjew M."/>
            <person name="Finn R."/>
            <person name="Kale V."/>
            <person name="Holt S."/>
            <person name="Cochrane G."/>
            <person name="Meng A."/>
            <person name="Brown T."/>
            <person name="Cohen L."/>
        </authorList>
    </citation>
    <scope>NUCLEOTIDE SEQUENCE</scope>
    <source>
        <strain evidence="2">RCC1130</strain>
    </source>
</reference>
<gene>
    <name evidence="2" type="ORF">CLEP1334_LOCUS13642</name>
</gene>
<protein>
    <submittedName>
        <fullName evidence="2">Uncharacterized protein</fullName>
    </submittedName>
</protein>
<proteinExistence type="predicted"/>
<accession>A0A7S0NY18</accession>
<name>A0A7S0NY18_9EUKA</name>